<proteinExistence type="predicted"/>
<organism evidence="2">
    <name type="scientific">viral metagenome</name>
    <dbReference type="NCBI Taxonomy" id="1070528"/>
    <lineage>
        <taxon>unclassified sequences</taxon>
        <taxon>metagenomes</taxon>
        <taxon>organismal metagenomes</taxon>
    </lineage>
</organism>
<accession>A0A6C0BQV2</accession>
<feature type="compositionally biased region" description="Basic residues" evidence="1">
    <location>
        <begin position="86"/>
        <end position="117"/>
    </location>
</feature>
<sequence>MGIENYEKTTPNGNVWDMEEHYVNNIKHYDISSHNIVELIQGVYDSTMGRFFDVLKNNRQNNLSSVPGIDLRKVEPQVKSPLQIGGKHKRKHTRKRKNKKSKRIRHKHKSVRFARGY</sequence>
<evidence type="ECO:0000256" key="1">
    <source>
        <dbReference type="SAM" id="MobiDB-lite"/>
    </source>
</evidence>
<reference evidence="2" key="1">
    <citation type="journal article" date="2020" name="Nature">
        <title>Giant virus diversity and host interactions through global metagenomics.</title>
        <authorList>
            <person name="Schulz F."/>
            <person name="Roux S."/>
            <person name="Paez-Espino D."/>
            <person name="Jungbluth S."/>
            <person name="Walsh D.A."/>
            <person name="Denef V.J."/>
            <person name="McMahon K.D."/>
            <person name="Konstantinidis K.T."/>
            <person name="Eloe-Fadrosh E.A."/>
            <person name="Kyrpides N.C."/>
            <person name="Woyke T."/>
        </authorList>
    </citation>
    <scope>NUCLEOTIDE SEQUENCE</scope>
    <source>
        <strain evidence="2">GVMAG-M-3300018416-45</strain>
    </source>
</reference>
<name>A0A6C0BQV2_9ZZZZ</name>
<evidence type="ECO:0000313" key="2">
    <source>
        <dbReference type="EMBL" id="QHS94450.1"/>
    </source>
</evidence>
<dbReference type="AlphaFoldDB" id="A0A6C0BQV2"/>
<dbReference type="EMBL" id="MN739225">
    <property type="protein sequence ID" value="QHS94450.1"/>
    <property type="molecule type" value="Genomic_DNA"/>
</dbReference>
<feature type="region of interest" description="Disordered" evidence="1">
    <location>
        <begin position="80"/>
        <end position="117"/>
    </location>
</feature>
<protein>
    <submittedName>
        <fullName evidence="2">Uncharacterized protein</fullName>
    </submittedName>
</protein>